<dbReference type="EMBL" id="BAAACX010000017">
    <property type="protein sequence ID" value="GAA0404361.1"/>
    <property type="molecule type" value="Genomic_DNA"/>
</dbReference>
<accession>A0ABP3IKA7</accession>
<proteinExistence type="predicted"/>
<evidence type="ECO:0000313" key="2">
    <source>
        <dbReference type="EMBL" id="GAA0404361.1"/>
    </source>
</evidence>
<dbReference type="Pfam" id="PF00805">
    <property type="entry name" value="Pentapeptide"/>
    <property type="match status" value="2"/>
</dbReference>
<gene>
    <name evidence="2" type="ORF">GCM10008933_38440</name>
</gene>
<dbReference type="PANTHER" id="PTHR47485">
    <property type="entry name" value="THYLAKOID LUMENAL 17.4 KDA PROTEIN, CHLOROPLASTIC"/>
    <property type="match status" value="1"/>
</dbReference>
<keyword evidence="3" id="KW-1185">Reference proteome</keyword>
<name>A0ABP3IKA7_9BACL</name>
<protein>
    <recommendedName>
        <fullName evidence="4">Pentapeptide repeat-containing protein</fullName>
    </recommendedName>
</protein>
<evidence type="ECO:0008006" key="4">
    <source>
        <dbReference type="Google" id="ProtNLM"/>
    </source>
</evidence>
<keyword evidence="1" id="KW-0677">Repeat</keyword>
<dbReference type="Proteomes" id="UP001500340">
    <property type="component" value="Unassembled WGS sequence"/>
</dbReference>
<dbReference type="SUPFAM" id="SSF141571">
    <property type="entry name" value="Pentapeptide repeat-like"/>
    <property type="match status" value="1"/>
</dbReference>
<dbReference type="RefSeq" id="WP_343863885.1">
    <property type="nucleotide sequence ID" value="NZ_BAAACX010000017.1"/>
</dbReference>
<sequence>MTTDIKEIMTQLESHRLWIETVGEQGEKLGIDEIDLRNVDLSQYPLDQAYITACIFDGMNLNHKDFSSSLLSSSTFVSTNLEGADFCKSNVSYVDFTNANVKAARLADSECIETVFVQADLSDANLVAGLFDETDFRNAILFNADVRLATFERVLLEGAKLTGVRGLEEAFIKSINIGTPEQPNIVVGEEARQWLIINSKVNLK</sequence>
<reference evidence="3" key="1">
    <citation type="journal article" date="2019" name="Int. J. Syst. Evol. Microbiol.">
        <title>The Global Catalogue of Microorganisms (GCM) 10K type strain sequencing project: providing services to taxonomists for standard genome sequencing and annotation.</title>
        <authorList>
            <consortium name="The Broad Institute Genomics Platform"/>
            <consortium name="The Broad Institute Genome Sequencing Center for Infectious Disease"/>
            <person name="Wu L."/>
            <person name="Ma J."/>
        </authorList>
    </citation>
    <scope>NUCLEOTIDE SEQUENCE [LARGE SCALE GENOMIC DNA]</scope>
    <source>
        <strain evidence="3">JCM 12774</strain>
    </source>
</reference>
<dbReference type="InterPro" id="IPR001646">
    <property type="entry name" value="5peptide_repeat"/>
</dbReference>
<evidence type="ECO:0000256" key="1">
    <source>
        <dbReference type="ARBA" id="ARBA00022737"/>
    </source>
</evidence>
<organism evidence="2 3">
    <name type="scientific">Paenibacillus motobuensis</name>
    <dbReference type="NCBI Taxonomy" id="295324"/>
    <lineage>
        <taxon>Bacteria</taxon>
        <taxon>Bacillati</taxon>
        <taxon>Bacillota</taxon>
        <taxon>Bacilli</taxon>
        <taxon>Bacillales</taxon>
        <taxon>Paenibacillaceae</taxon>
        <taxon>Paenibacillus</taxon>
    </lineage>
</organism>
<comment type="caution">
    <text evidence="2">The sequence shown here is derived from an EMBL/GenBank/DDBJ whole genome shotgun (WGS) entry which is preliminary data.</text>
</comment>
<dbReference type="Gene3D" id="2.160.20.80">
    <property type="entry name" value="E3 ubiquitin-protein ligase SopA"/>
    <property type="match status" value="1"/>
</dbReference>
<dbReference type="PANTHER" id="PTHR47485:SF1">
    <property type="entry name" value="THYLAKOID LUMENAL 17.4 KDA PROTEIN, CHLOROPLASTIC"/>
    <property type="match status" value="1"/>
</dbReference>
<evidence type="ECO:0000313" key="3">
    <source>
        <dbReference type="Proteomes" id="UP001500340"/>
    </source>
</evidence>